<name>A0AAE0BEK5_9CHLO</name>
<dbReference type="Pfam" id="PF12697">
    <property type="entry name" value="Abhydrolase_6"/>
    <property type="match status" value="1"/>
</dbReference>
<evidence type="ECO:0000259" key="1">
    <source>
        <dbReference type="Pfam" id="PF12697"/>
    </source>
</evidence>
<sequence>MVGRNARPPLCLRYLQNETGKDSGKTTLLLLHGAYASTVALLPIIGAVRDTHRVFALDLPGWGVSDDLNLCEMDADGCTDVVIAAIRWFVDAVVRSDQRNKAQPVSVYAHSLGAYYAIGLARRYPDVVSDLILACPVGLFSTLGDSGAYWALLFVTYAHCRLLRVLRWIVIPLVEACTRSAETRFRVRLACSPFEGANVLAKQIHFEPCNALWKRPSLEALSAVKARASLIFGEYDSLVPAHQARCLLRLTREQLDCRLLRKAPHSLHIDRFVSEIVRIIEDREGRTAPSGIAMLAEGVHRSKNKRAHFVGASFDRRDSLARIVRVYETVLDAPLDFSL</sequence>
<dbReference type="EMBL" id="LGRX02035483">
    <property type="protein sequence ID" value="KAK3234554.1"/>
    <property type="molecule type" value="Genomic_DNA"/>
</dbReference>
<protein>
    <recommendedName>
        <fullName evidence="1">AB hydrolase-1 domain-containing protein</fullName>
    </recommendedName>
</protein>
<dbReference type="AlphaFoldDB" id="A0AAE0BEK5"/>
<dbReference type="Gene3D" id="3.40.50.1820">
    <property type="entry name" value="alpha/beta hydrolase"/>
    <property type="match status" value="1"/>
</dbReference>
<proteinExistence type="predicted"/>
<dbReference type="InterPro" id="IPR029058">
    <property type="entry name" value="AB_hydrolase_fold"/>
</dbReference>
<gene>
    <name evidence="2" type="ORF">CYMTET_55105</name>
</gene>
<dbReference type="SUPFAM" id="SSF53474">
    <property type="entry name" value="alpha/beta-Hydrolases"/>
    <property type="match status" value="1"/>
</dbReference>
<dbReference type="PANTHER" id="PTHR43689">
    <property type="entry name" value="HYDROLASE"/>
    <property type="match status" value="1"/>
</dbReference>
<evidence type="ECO:0000313" key="2">
    <source>
        <dbReference type="EMBL" id="KAK3234554.1"/>
    </source>
</evidence>
<comment type="caution">
    <text evidence="2">The sequence shown here is derived from an EMBL/GenBank/DDBJ whole genome shotgun (WGS) entry which is preliminary data.</text>
</comment>
<dbReference type="InterPro" id="IPR000073">
    <property type="entry name" value="AB_hydrolase_1"/>
</dbReference>
<dbReference type="Proteomes" id="UP001190700">
    <property type="component" value="Unassembled WGS sequence"/>
</dbReference>
<keyword evidence="3" id="KW-1185">Reference proteome</keyword>
<evidence type="ECO:0000313" key="3">
    <source>
        <dbReference type="Proteomes" id="UP001190700"/>
    </source>
</evidence>
<feature type="domain" description="AB hydrolase-1" evidence="1">
    <location>
        <begin position="28"/>
        <end position="270"/>
    </location>
</feature>
<reference evidence="2 3" key="1">
    <citation type="journal article" date="2015" name="Genome Biol. Evol.">
        <title>Comparative Genomics of a Bacterivorous Green Alga Reveals Evolutionary Causalities and Consequences of Phago-Mixotrophic Mode of Nutrition.</title>
        <authorList>
            <person name="Burns J.A."/>
            <person name="Paasch A."/>
            <person name="Narechania A."/>
            <person name="Kim E."/>
        </authorList>
    </citation>
    <scope>NUCLEOTIDE SEQUENCE [LARGE SCALE GENOMIC DNA]</scope>
    <source>
        <strain evidence="2 3">PLY_AMNH</strain>
    </source>
</reference>
<organism evidence="2 3">
    <name type="scientific">Cymbomonas tetramitiformis</name>
    <dbReference type="NCBI Taxonomy" id="36881"/>
    <lineage>
        <taxon>Eukaryota</taxon>
        <taxon>Viridiplantae</taxon>
        <taxon>Chlorophyta</taxon>
        <taxon>Pyramimonadophyceae</taxon>
        <taxon>Pyramimonadales</taxon>
        <taxon>Pyramimonadaceae</taxon>
        <taxon>Cymbomonas</taxon>
    </lineage>
</organism>
<dbReference type="PANTHER" id="PTHR43689:SF8">
    <property type="entry name" value="ALPHA_BETA-HYDROLASES SUPERFAMILY PROTEIN"/>
    <property type="match status" value="1"/>
</dbReference>
<accession>A0AAE0BEK5</accession>